<dbReference type="EMBL" id="BK032721">
    <property type="protein sequence ID" value="DAF56764.1"/>
    <property type="molecule type" value="Genomic_DNA"/>
</dbReference>
<proteinExistence type="predicted"/>
<evidence type="ECO:0000313" key="1">
    <source>
        <dbReference type="EMBL" id="DAF56764.1"/>
    </source>
</evidence>
<sequence>MSKLKLSNLNVVGCYKHPTKDVECVKLINGQIYERFFNPFIKDWSDWSLVKSYKLERHFEKNNTYNNVYDIKFVLTLPNGMKLLDIPFEKL</sequence>
<protein>
    <submittedName>
        <fullName evidence="1">Uncharacterized protein</fullName>
    </submittedName>
</protein>
<accession>A0A8S5T078</accession>
<name>A0A8S5T078_9CAUD</name>
<organism evidence="1">
    <name type="scientific">Myoviridae sp. ctWb16</name>
    <dbReference type="NCBI Taxonomy" id="2827690"/>
    <lineage>
        <taxon>Viruses</taxon>
        <taxon>Duplodnaviria</taxon>
        <taxon>Heunggongvirae</taxon>
        <taxon>Uroviricota</taxon>
        <taxon>Caudoviricetes</taxon>
    </lineage>
</organism>
<reference evidence="1" key="1">
    <citation type="journal article" date="2021" name="Proc. Natl. Acad. Sci. U.S.A.">
        <title>A Catalog of Tens of Thousands of Viruses from Human Metagenomes Reveals Hidden Associations with Chronic Diseases.</title>
        <authorList>
            <person name="Tisza M.J."/>
            <person name="Buck C.B."/>
        </authorList>
    </citation>
    <scope>NUCLEOTIDE SEQUENCE</scope>
    <source>
        <strain evidence="1">CtWb16</strain>
    </source>
</reference>